<evidence type="ECO:0000313" key="14">
    <source>
        <dbReference type="Proteomes" id="UP000230069"/>
    </source>
</evidence>
<keyword evidence="3" id="KW-0507">mRNA processing</keyword>
<dbReference type="GO" id="GO:0005524">
    <property type="term" value="F:ATP binding"/>
    <property type="evidence" value="ECO:0007669"/>
    <property type="project" value="InterPro"/>
</dbReference>
<dbReference type="InterPro" id="IPR012340">
    <property type="entry name" value="NA-bd_OB-fold"/>
</dbReference>
<dbReference type="Gene3D" id="3.30.470.30">
    <property type="entry name" value="DNA ligase/mRNA capping enzyme"/>
    <property type="match status" value="1"/>
</dbReference>
<dbReference type="Pfam" id="PF01331">
    <property type="entry name" value="mRNA_cap_enzyme"/>
    <property type="match status" value="1"/>
</dbReference>
<dbReference type="InParanoid" id="A0A2G5DS30"/>
<evidence type="ECO:0000256" key="9">
    <source>
        <dbReference type="ARBA" id="ARBA00023242"/>
    </source>
</evidence>
<dbReference type="InterPro" id="IPR001339">
    <property type="entry name" value="mRNA_cap_enzyme_adenylation"/>
</dbReference>
<dbReference type="OrthoDB" id="200924at2759"/>
<keyword evidence="8" id="KW-0342">GTP-binding</keyword>
<dbReference type="SUPFAM" id="SSF52799">
    <property type="entry name" value="(Phosphotyrosine protein) phosphatases II"/>
    <property type="match status" value="1"/>
</dbReference>
<reference evidence="13 14" key="1">
    <citation type="submission" date="2017-09" db="EMBL/GenBank/DDBJ databases">
        <title>WGS assembly of Aquilegia coerulea Goldsmith.</title>
        <authorList>
            <person name="Hodges S."/>
            <person name="Kramer E."/>
            <person name="Nordborg M."/>
            <person name="Tomkins J."/>
            <person name="Borevitz J."/>
            <person name="Derieg N."/>
            <person name="Yan J."/>
            <person name="Mihaltcheva S."/>
            <person name="Hayes R.D."/>
            <person name="Rokhsar D."/>
        </authorList>
    </citation>
    <scope>NUCLEOTIDE SEQUENCE [LARGE SCALE GENOMIC DNA]</scope>
    <source>
        <strain evidence="14">cv. Goldsmith</strain>
    </source>
</reference>
<sequence>MAVSASVVSMKELPPKKRAFAKRVYPSPIHLSPEQVSKRPPLLPLPPQVVSNYSLPAQLLPLEHVSKKPRSSRGLLGCSPYVQHIGRTSEQISNKPPILPLPAQEVCQNFPQIQLPPPQGPPSSLLGRAPEQVSKKPPLLPLPTNQACEKPARVQSAPQVSRKPPLLPLPTDQACEKPARVQSPPPQVSRRPPLLPLPTDQACEKPARVRSPPSQEQVSKKPRCEKRKSCLPRGWFRCPPYGQPIDHIIPSKVPVSEYFDEEFNKEPTTRYPLQKFLNLGSERKEIGLVINMTNGGQYYQPLDWIEKGIKHVKIACKGKNCIPDNTSVNKFVFQVLKFMSEGQSKYILVHCTHGYNNTGYMIVHYLMRTRSVSVTAALDIFAKARPPGIFKQNYIDALYAFYHESKPQTVVCPSAPEWKNCLYPIDLNTKPMDDNYDDEDDGGGNAPVCQSEEIHVMKDDDKLGDAITNEQQAVLRETCYRLLKLDKGKKGYLDFPGSHPVSLTRNNLELLRKQYYYVTWNAVGTRYMMLITWDGCYLIDENFCLRRVQMRFPLKKTETNVHKETHNFTLLDGEMVIDTLPETGKQKRRYLIHDLMAINNVSIAHLPFHERWKMLEKQVIEPRNLEMQYIKYSRNPNYRYDMETFRVRRKDFWPLSTVSKILLDFVPKLSHEADGLIFQCWDDPYVPHNHAGLFKWQYNLRVDFLFEIDKNHRQLLFLLERKQKKLMEGNQIVFDKDSDPSEFSGRIIQCSPVSTKVWKFLCIKTDKTVPYNIRSCFEVIKSMKIHITKNLLMNEATEIVRHPTYTYRQKRNDNSQK</sequence>
<dbReference type="PROSITE" id="PS50056">
    <property type="entry name" value="TYR_PHOSPHATASE_2"/>
    <property type="match status" value="1"/>
</dbReference>
<evidence type="ECO:0000256" key="11">
    <source>
        <dbReference type="SAM" id="MobiDB-lite"/>
    </source>
</evidence>
<protein>
    <recommendedName>
        <fullName evidence="2">mRNA guanylyltransferase</fullName>
        <ecNumber evidence="2">2.7.7.50</ecNumber>
    </recommendedName>
</protein>
<gene>
    <name evidence="13" type="ORF">AQUCO_01500093v1</name>
</gene>
<dbReference type="SUPFAM" id="SSF56091">
    <property type="entry name" value="DNA ligase/mRNA capping enzyme, catalytic domain"/>
    <property type="match status" value="1"/>
</dbReference>
<dbReference type="Gene3D" id="2.40.50.140">
    <property type="entry name" value="Nucleic acid-binding proteins"/>
    <property type="match status" value="1"/>
</dbReference>
<dbReference type="AlphaFoldDB" id="A0A2G5DS30"/>
<organism evidence="13 14">
    <name type="scientific">Aquilegia coerulea</name>
    <name type="common">Rocky mountain columbine</name>
    <dbReference type="NCBI Taxonomy" id="218851"/>
    <lineage>
        <taxon>Eukaryota</taxon>
        <taxon>Viridiplantae</taxon>
        <taxon>Streptophyta</taxon>
        <taxon>Embryophyta</taxon>
        <taxon>Tracheophyta</taxon>
        <taxon>Spermatophyta</taxon>
        <taxon>Magnoliopsida</taxon>
        <taxon>Ranunculales</taxon>
        <taxon>Ranunculaceae</taxon>
        <taxon>Thalictroideae</taxon>
        <taxon>Aquilegia</taxon>
    </lineage>
</organism>
<dbReference type="EC" id="2.7.7.50" evidence="2"/>
<evidence type="ECO:0000256" key="10">
    <source>
        <dbReference type="ARBA" id="ARBA00044624"/>
    </source>
</evidence>
<evidence type="ECO:0000313" key="13">
    <source>
        <dbReference type="EMBL" id="PIA46330.1"/>
    </source>
</evidence>
<dbReference type="InterPro" id="IPR000387">
    <property type="entry name" value="Tyr_Pase_dom"/>
</dbReference>
<evidence type="ECO:0000256" key="1">
    <source>
        <dbReference type="ARBA" id="ARBA00004123"/>
    </source>
</evidence>
<comment type="subcellular location">
    <subcellularLocation>
        <location evidence="1">Nucleus</location>
    </subcellularLocation>
</comment>
<dbReference type="EMBL" id="KZ305032">
    <property type="protein sequence ID" value="PIA46330.1"/>
    <property type="molecule type" value="Genomic_DNA"/>
</dbReference>
<dbReference type="SMART" id="SM00195">
    <property type="entry name" value="DSPc"/>
    <property type="match status" value="1"/>
</dbReference>
<feature type="region of interest" description="Disordered" evidence="11">
    <location>
        <begin position="111"/>
        <end position="222"/>
    </location>
</feature>
<comment type="catalytic activity">
    <reaction evidence="10">
        <text>a 5'-end diphospho-ribonucleoside in mRNA + GTP + H(+) = a 5'-end (5'-triphosphoguanosine)-ribonucleoside in mRNA + diphosphate</text>
        <dbReference type="Rhea" id="RHEA:67012"/>
        <dbReference type="Rhea" id="RHEA-COMP:17165"/>
        <dbReference type="Rhea" id="RHEA-COMP:17166"/>
        <dbReference type="ChEBI" id="CHEBI:15378"/>
        <dbReference type="ChEBI" id="CHEBI:33019"/>
        <dbReference type="ChEBI" id="CHEBI:37565"/>
        <dbReference type="ChEBI" id="CHEBI:167616"/>
        <dbReference type="ChEBI" id="CHEBI:167617"/>
        <dbReference type="EC" id="2.7.7.50"/>
    </reaction>
    <physiologicalReaction direction="left-to-right" evidence="10">
        <dbReference type="Rhea" id="RHEA:67013"/>
    </physiologicalReaction>
</comment>
<keyword evidence="4" id="KW-0808">Transferase</keyword>
<keyword evidence="5" id="KW-0548">Nucleotidyltransferase</keyword>
<evidence type="ECO:0000256" key="6">
    <source>
        <dbReference type="ARBA" id="ARBA00022741"/>
    </source>
</evidence>
<proteinExistence type="predicted"/>
<dbReference type="FunFam" id="3.30.470.30:FF:000005">
    <property type="entry name" value="mRNA capping enzyme, putative"/>
    <property type="match status" value="1"/>
</dbReference>
<evidence type="ECO:0000256" key="4">
    <source>
        <dbReference type="ARBA" id="ARBA00022679"/>
    </source>
</evidence>
<dbReference type="Pfam" id="PF00782">
    <property type="entry name" value="DSPc"/>
    <property type="match status" value="1"/>
</dbReference>
<evidence type="ECO:0000259" key="12">
    <source>
        <dbReference type="PROSITE" id="PS50056"/>
    </source>
</evidence>
<keyword evidence="7" id="KW-0506">mRNA capping</keyword>
<accession>A0A2G5DS30</accession>
<keyword evidence="9" id="KW-0539">Nucleus</keyword>
<dbReference type="InterPro" id="IPR020422">
    <property type="entry name" value="TYR_PHOSPHATASE_DUAL_dom"/>
</dbReference>
<dbReference type="SUPFAM" id="SSF50249">
    <property type="entry name" value="Nucleic acid-binding proteins"/>
    <property type="match status" value="1"/>
</dbReference>
<dbReference type="Pfam" id="PF03919">
    <property type="entry name" value="mRNA_cap_C"/>
    <property type="match status" value="1"/>
</dbReference>
<keyword evidence="6" id="KW-0547">Nucleotide-binding</keyword>
<dbReference type="PANTHER" id="PTHR10367">
    <property type="entry name" value="MRNA-CAPPING ENZYME"/>
    <property type="match status" value="1"/>
</dbReference>
<name>A0A2G5DS30_AQUCA</name>
<dbReference type="PANTHER" id="PTHR10367:SF17">
    <property type="entry name" value="MRNA-CAPPING ENZYME"/>
    <property type="match status" value="1"/>
</dbReference>
<dbReference type="GO" id="GO:0005634">
    <property type="term" value="C:nucleus"/>
    <property type="evidence" value="ECO:0007669"/>
    <property type="project" value="UniProtKB-SubCell"/>
</dbReference>
<evidence type="ECO:0000256" key="5">
    <source>
        <dbReference type="ARBA" id="ARBA00022695"/>
    </source>
</evidence>
<dbReference type="STRING" id="218851.A0A2G5DS30"/>
<evidence type="ECO:0000256" key="8">
    <source>
        <dbReference type="ARBA" id="ARBA00023134"/>
    </source>
</evidence>
<dbReference type="GO" id="GO:0004484">
    <property type="term" value="F:mRNA guanylyltransferase activity"/>
    <property type="evidence" value="ECO:0007669"/>
    <property type="project" value="UniProtKB-EC"/>
</dbReference>
<evidence type="ECO:0000256" key="3">
    <source>
        <dbReference type="ARBA" id="ARBA00022664"/>
    </source>
</evidence>
<feature type="domain" description="Tyrosine specific protein phosphatases" evidence="12">
    <location>
        <begin position="329"/>
        <end position="386"/>
    </location>
</feature>
<dbReference type="Gene3D" id="3.90.190.10">
    <property type="entry name" value="Protein tyrosine phosphatase superfamily"/>
    <property type="match status" value="1"/>
</dbReference>
<keyword evidence="14" id="KW-1185">Reference proteome</keyword>
<dbReference type="GO" id="GO:0005525">
    <property type="term" value="F:GTP binding"/>
    <property type="evidence" value="ECO:0007669"/>
    <property type="project" value="UniProtKB-KW"/>
</dbReference>
<dbReference type="Proteomes" id="UP000230069">
    <property type="component" value="Unassembled WGS sequence"/>
</dbReference>
<dbReference type="InterPro" id="IPR051029">
    <property type="entry name" value="mRNA_Capping_Enz/RNA_Phosphat"/>
</dbReference>
<dbReference type="InterPro" id="IPR000340">
    <property type="entry name" value="Dual-sp_phosphatase_cat-dom"/>
</dbReference>
<evidence type="ECO:0000256" key="2">
    <source>
        <dbReference type="ARBA" id="ARBA00012475"/>
    </source>
</evidence>
<dbReference type="InterPro" id="IPR029021">
    <property type="entry name" value="Prot-tyrosine_phosphatase-like"/>
</dbReference>
<dbReference type="GO" id="GO:0016791">
    <property type="term" value="F:phosphatase activity"/>
    <property type="evidence" value="ECO:0007669"/>
    <property type="project" value="UniProtKB-ARBA"/>
</dbReference>
<dbReference type="GO" id="GO:0006370">
    <property type="term" value="P:7-methylguanosine mRNA capping"/>
    <property type="evidence" value="ECO:0007669"/>
    <property type="project" value="UniProtKB-KW"/>
</dbReference>
<dbReference type="InterPro" id="IPR013846">
    <property type="entry name" value="mRNA_cap_enzyme_C"/>
</dbReference>
<evidence type="ECO:0000256" key="7">
    <source>
        <dbReference type="ARBA" id="ARBA00023042"/>
    </source>
</evidence>
<dbReference type="CDD" id="cd07895">
    <property type="entry name" value="Adenylation_mRNA_capping"/>
    <property type="match status" value="1"/>
</dbReference>